<reference evidence="1 2" key="1">
    <citation type="journal article" date="2021" name="Hortic Res">
        <title>High-quality reference genome and annotation aids understanding of berry development for evergreen blueberry (Vaccinium darrowii).</title>
        <authorList>
            <person name="Yu J."/>
            <person name="Hulse-Kemp A.M."/>
            <person name="Babiker E."/>
            <person name="Staton M."/>
        </authorList>
    </citation>
    <scope>NUCLEOTIDE SEQUENCE [LARGE SCALE GENOMIC DNA]</scope>
    <source>
        <strain evidence="2">cv. NJ 8807/NJ 8810</strain>
        <tissue evidence="1">Young leaf</tissue>
    </source>
</reference>
<keyword evidence="2" id="KW-1185">Reference proteome</keyword>
<dbReference type="Proteomes" id="UP000828048">
    <property type="component" value="Chromosome 7"/>
</dbReference>
<evidence type="ECO:0000313" key="2">
    <source>
        <dbReference type="Proteomes" id="UP000828048"/>
    </source>
</evidence>
<protein>
    <submittedName>
        <fullName evidence="1">Uncharacterized protein</fullName>
    </submittedName>
</protein>
<evidence type="ECO:0000313" key="1">
    <source>
        <dbReference type="EMBL" id="KAH7848996.1"/>
    </source>
</evidence>
<gene>
    <name evidence="1" type="ORF">Vadar_011490</name>
</gene>
<sequence>MEAIDVDPTRSFQQSLSSQIKLEPESFRRAHPFAFTPLSTAAVNGNYSHIADSLPALSNSPVKQANENGKCKVNARGQATIQGCCKAEAVHNAVLGPETCTGGKPCSKRKVARQSKSSNPDPPDGPTIACRYDSSLGLLTKKFISLIQEATDGILDLNKTADLLAVQKRRIYDITNVLEGIGLIEKTTKNHIRWTGFEMLPPREVENQVAALKAEIESLYAEESRLDDCIRSLFLTEEDIVSLPCFKNKTLIAIKAPHASYVEVPDPVEDIGFPEKQYRLLVRSTMGPIDVYLLRKNGEQDEDASARQANSRHSVDDTKLSSDCQNNQTTLPDTSSSIGSGIQKIVPPDTDVSFASPHAFSWLIGLLFDYFSPIYISPNNTVSFRPFYMQIRDDYWFQSDYKGSATELWGIQ</sequence>
<proteinExistence type="predicted"/>
<dbReference type="EMBL" id="CM037157">
    <property type="protein sequence ID" value="KAH7848996.1"/>
    <property type="molecule type" value="Genomic_DNA"/>
</dbReference>
<accession>A0ACB7Y6Q3</accession>
<organism evidence="1 2">
    <name type="scientific">Vaccinium darrowii</name>
    <dbReference type="NCBI Taxonomy" id="229202"/>
    <lineage>
        <taxon>Eukaryota</taxon>
        <taxon>Viridiplantae</taxon>
        <taxon>Streptophyta</taxon>
        <taxon>Embryophyta</taxon>
        <taxon>Tracheophyta</taxon>
        <taxon>Spermatophyta</taxon>
        <taxon>Magnoliopsida</taxon>
        <taxon>eudicotyledons</taxon>
        <taxon>Gunneridae</taxon>
        <taxon>Pentapetalae</taxon>
        <taxon>asterids</taxon>
        <taxon>Ericales</taxon>
        <taxon>Ericaceae</taxon>
        <taxon>Vaccinioideae</taxon>
        <taxon>Vaccinieae</taxon>
        <taxon>Vaccinium</taxon>
    </lineage>
</organism>
<comment type="caution">
    <text evidence="1">The sequence shown here is derived from an EMBL/GenBank/DDBJ whole genome shotgun (WGS) entry which is preliminary data.</text>
</comment>
<name>A0ACB7Y6Q3_9ERIC</name>